<accession>A0A174W850</accession>
<dbReference type="SUPFAM" id="SSF52218">
    <property type="entry name" value="Flavoproteins"/>
    <property type="match status" value="1"/>
</dbReference>
<dbReference type="GO" id="GO:0016491">
    <property type="term" value="F:oxidoreductase activity"/>
    <property type="evidence" value="ECO:0007669"/>
    <property type="project" value="InterPro"/>
</dbReference>
<dbReference type="InterPro" id="IPR005025">
    <property type="entry name" value="FMN_Rdtase-like_dom"/>
</dbReference>
<dbReference type="AlphaFoldDB" id="A0A174W850"/>
<dbReference type="RefSeq" id="WP_055060644.1">
    <property type="nucleotide sequence ID" value="NZ_CZBP01000046.1"/>
</dbReference>
<dbReference type="Pfam" id="PF03358">
    <property type="entry name" value="FMN_red"/>
    <property type="match status" value="1"/>
</dbReference>
<reference evidence="4 5" key="1">
    <citation type="submission" date="2015-09" db="EMBL/GenBank/DDBJ databases">
        <authorList>
            <consortium name="Pathogen Informatics"/>
        </authorList>
    </citation>
    <scope>NUCLEOTIDE SEQUENCE [LARGE SCALE GENOMIC DNA]</scope>
    <source>
        <strain evidence="4 5">2789STDY5834957</strain>
    </source>
</reference>
<dbReference type="InterPro" id="IPR051796">
    <property type="entry name" value="ISF_SsuE-like"/>
</dbReference>
<dbReference type="Proteomes" id="UP000095762">
    <property type="component" value="Unassembled WGS sequence"/>
</dbReference>
<evidence type="ECO:0000256" key="1">
    <source>
        <dbReference type="ARBA" id="ARBA00022630"/>
    </source>
</evidence>
<dbReference type="InterPro" id="IPR029039">
    <property type="entry name" value="Flavoprotein-like_sf"/>
</dbReference>
<evidence type="ECO:0000256" key="2">
    <source>
        <dbReference type="ARBA" id="ARBA00022643"/>
    </source>
</evidence>
<organism evidence="4 5">
    <name type="scientific">Blautia obeum</name>
    <dbReference type="NCBI Taxonomy" id="40520"/>
    <lineage>
        <taxon>Bacteria</taxon>
        <taxon>Bacillati</taxon>
        <taxon>Bacillota</taxon>
        <taxon>Clostridia</taxon>
        <taxon>Lachnospirales</taxon>
        <taxon>Lachnospiraceae</taxon>
        <taxon>Blautia</taxon>
    </lineage>
</organism>
<dbReference type="Gene3D" id="3.40.50.360">
    <property type="match status" value="1"/>
</dbReference>
<sequence length="215" mass="23929">MKVMLVNGSSHLHGTTMTALEEMIKVFYSEEVETEVVQLGGKPIADCLQCNVCQKTGKCVIKDDGVNEFVEKAKTADGFVFATSVYFAHPSGRIYDFLDRVFYSAGGYDTFKYKPGAAIAVARRGGTTAVLDGINKYFGIAQMPVVGSTYWNTVHGLYGEEASQDEESMQTMRNLARNMIWMIRCFKLGRESGILYPETETDACTNFIKRSDTLR</sequence>
<evidence type="ECO:0000313" key="5">
    <source>
        <dbReference type="Proteomes" id="UP000095762"/>
    </source>
</evidence>
<evidence type="ECO:0000259" key="3">
    <source>
        <dbReference type="Pfam" id="PF03358"/>
    </source>
</evidence>
<name>A0A174W850_9FIRM</name>
<dbReference type="PANTHER" id="PTHR43278:SF4">
    <property type="entry name" value="NAD(P)H-DEPENDENT FMN-CONTAINING OXIDOREDUCTASE YWQN-RELATED"/>
    <property type="match status" value="1"/>
</dbReference>
<evidence type="ECO:0000313" key="4">
    <source>
        <dbReference type="EMBL" id="CUQ40687.1"/>
    </source>
</evidence>
<dbReference type="PANTHER" id="PTHR43278">
    <property type="entry name" value="NAD(P)H-DEPENDENT FMN-CONTAINING OXIDOREDUCTASE YWQN-RELATED"/>
    <property type="match status" value="1"/>
</dbReference>
<feature type="domain" description="NADPH-dependent FMN reductase-like" evidence="3">
    <location>
        <begin position="1"/>
        <end position="153"/>
    </location>
</feature>
<dbReference type="EMBL" id="CZBP01000046">
    <property type="protein sequence ID" value="CUQ40687.1"/>
    <property type="molecule type" value="Genomic_DNA"/>
</dbReference>
<keyword evidence="2" id="KW-0288">FMN</keyword>
<protein>
    <submittedName>
        <fullName evidence="4">NADPH-dependent FMN reductase</fullName>
    </submittedName>
</protein>
<gene>
    <name evidence="4" type="ORF">ERS852569_03717</name>
</gene>
<keyword evidence="1" id="KW-0285">Flavoprotein</keyword>
<proteinExistence type="predicted"/>